<dbReference type="EMBL" id="JAPFFF010000049">
    <property type="protein sequence ID" value="KAK8840021.1"/>
    <property type="molecule type" value="Genomic_DNA"/>
</dbReference>
<dbReference type="EMBL" id="JAPFFF010000076">
    <property type="protein sequence ID" value="KAK8835705.1"/>
    <property type="molecule type" value="Genomic_DNA"/>
</dbReference>
<organism evidence="4 7">
    <name type="scientific">Tritrichomonas musculus</name>
    <dbReference type="NCBI Taxonomy" id="1915356"/>
    <lineage>
        <taxon>Eukaryota</taxon>
        <taxon>Metamonada</taxon>
        <taxon>Parabasalia</taxon>
        <taxon>Tritrichomonadida</taxon>
        <taxon>Tritrichomonadidae</taxon>
        <taxon>Tritrichomonas</taxon>
    </lineage>
</organism>
<evidence type="ECO:0000313" key="7">
    <source>
        <dbReference type="Proteomes" id="UP001470230"/>
    </source>
</evidence>
<dbReference type="EMBL" id="JAPFFF010000005">
    <property type="protein sequence ID" value="KAK8890686.1"/>
    <property type="molecule type" value="Genomic_DNA"/>
</dbReference>
<keyword evidence="7" id="KW-1185">Reference proteome</keyword>
<reference evidence="4 7" key="1">
    <citation type="submission" date="2024-04" db="EMBL/GenBank/DDBJ databases">
        <title>Tritrichomonas musculus Genome.</title>
        <authorList>
            <person name="Alves-Ferreira E."/>
            <person name="Grigg M."/>
            <person name="Lorenzi H."/>
            <person name="Galac M."/>
        </authorList>
    </citation>
    <scope>NUCLEOTIDE SEQUENCE [LARGE SCALE GENOMIC DNA]</scope>
    <source>
        <strain evidence="4 7">EAF2021</strain>
    </source>
</reference>
<evidence type="ECO:0000313" key="3">
    <source>
        <dbReference type="EMBL" id="KAK8840021.1"/>
    </source>
</evidence>
<gene>
    <name evidence="4" type="ORF">M9Y10_017088</name>
    <name evidence="3" type="ORF">M9Y10_031306</name>
    <name evidence="5" type="ORF">M9Y10_035435</name>
    <name evidence="6" type="ORF">M9Y10_035471</name>
    <name evidence="2" type="ORF">M9Y10_037502</name>
    <name evidence="1" type="ORF">M9Y10_042302</name>
</gene>
<dbReference type="EMBL" id="JAPFFF010000064">
    <property type="protein sequence ID" value="KAK8836568.1"/>
    <property type="molecule type" value="Genomic_DNA"/>
</dbReference>
<accession>A0ABR2HW30</accession>
<name>A0ABR2HW30_9EUKA</name>
<protein>
    <submittedName>
        <fullName evidence="4">Uncharacterized protein</fullName>
    </submittedName>
</protein>
<evidence type="ECO:0000313" key="2">
    <source>
        <dbReference type="EMBL" id="KAK8836568.1"/>
    </source>
</evidence>
<dbReference type="EMBL" id="JAPFFF010000022">
    <property type="protein sequence ID" value="KAK8853527.1"/>
    <property type="molecule type" value="Genomic_DNA"/>
</dbReference>
<dbReference type="Proteomes" id="UP001470230">
    <property type="component" value="Unassembled WGS sequence"/>
</dbReference>
<evidence type="ECO:0000313" key="4">
    <source>
        <dbReference type="EMBL" id="KAK8853527.1"/>
    </source>
</evidence>
<evidence type="ECO:0000313" key="6">
    <source>
        <dbReference type="EMBL" id="KAK8890686.1"/>
    </source>
</evidence>
<comment type="caution">
    <text evidence="4">The sequence shown here is derived from an EMBL/GenBank/DDBJ whole genome shotgun (WGS) entry which is preliminary data.</text>
</comment>
<evidence type="ECO:0000313" key="1">
    <source>
        <dbReference type="EMBL" id="KAK8835705.1"/>
    </source>
</evidence>
<sequence length="149" mass="17380">MSKKNQIVLLPLTWNIQYNHCPKDYKGIPRTIYCTMCSDPKIDLTWFVGDLYSWIFLDEFKKDWDAIINYAKSKKYSVSGEILGVQSKEIDGEVSDKDKKKVKITFKNGTYTSSDCDFPIGDNYIDHYLPRTNKPLPSNYYPNKKQKAK</sequence>
<dbReference type="EMBL" id="JAPFFF010000005">
    <property type="protein sequence ID" value="KAK8890651.1"/>
    <property type="molecule type" value="Genomic_DNA"/>
</dbReference>
<evidence type="ECO:0000313" key="5">
    <source>
        <dbReference type="EMBL" id="KAK8890651.1"/>
    </source>
</evidence>
<proteinExistence type="predicted"/>